<dbReference type="Pfam" id="PF08326">
    <property type="entry name" value="ACC_central"/>
    <property type="match status" value="1"/>
</dbReference>
<dbReference type="GO" id="GO:0006633">
    <property type="term" value="P:fatty acid biosynthetic process"/>
    <property type="evidence" value="ECO:0007669"/>
    <property type="project" value="InterPro"/>
</dbReference>
<dbReference type="InterPro" id="IPR049076">
    <property type="entry name" value="ACCA"/>
</dbReference>
<evidence type="ECO:0000259" key="1">
    <source>
        <dbReference type="Pfam" id="PF08326"/>
    </source>
</evidence>
<dbReference type="GO" id="GO:0005739">
    <property type="term" value="C:mitochondrion"/>
    <property type="evidence" value="ECO:0007669"/>
    <property type="project" value="TreeGrafter"/>
</dbReference>
<protein>
    <recommendedName>
        <fullName evidence="1">Acetyl-CoA carboxylase central domain-containing protein</fullName>
    </recommendedName>
</protein>
<dbReference type="InterPro" id="IPR013537">
    <property type="entry name" value="AcCoA_COase_cen"/>
</dbReference>
<evidence type="ECO:0000313" key="3">
    <source>
        <dbReference type="Proteomes" id="UP000005408"/>
    </source>
</evidence>
<organism evidence="2 3">
    <name type="scientific">Magallana gigas</name>
    <name type="common">Pacific oyster</name>
    <name type="synonym">Crassostrea gigas</name>
    <dbReference type="NCBI Taxonomy" id="29159"/>
    <lineage>
        <taxon>Eukaryota</taxon>
        <taxon>Metazoa</taxon>
        <taxon>Spiralia</taxon>
        <taxon>Lophotrochozoa</taxon>
        <taxon>Mollusca</taxon>
        <taxon>Bivalvia</taxon>
        <taxon>Autobranchia</taxon>
        <taxon>Pteriomorphia</taxon>
        <taxon>Ostreida</taxon>
        <taxon>Ostreoidea</taxon>
        <taxon>Ostreidae</taxon>
        <taxon>Magallana</taxon>
    </lineage>
</organism>
<sequence length="187" mass="20627">MFESAPSSVPCLQMSSDITYKIGSSGLAEDPFFMVSVHYVKRPGAVLDGGSVVAHLDLDDPSRSTRAELENILAGYSLPEPYFRPKLQESIERLMKCLRDPALPLLELQDLVAMISGRIPPQVEKAIKKEMHSYASNITSVLSQFPSQQIANVIDSHAATLTRRTERENFFMTTQGIVQLVQSGTKG</sequence>
<feature type="domain" description="Acetyl-CoA carboxylase central" evidence="1">
    <location>
        <begin position="64"/>
        <end position="183"/>
    </location>
</feature>
<dbReference type="PANTHER" id="PTHR45728">
    <property type="entry name" value="ACETYL-COA CARBOXYLASE, ISOFORM A"/>
    <property type="match status" value="1"/>
</dbReference>
<dbReference type="EnsemblMetazoa" id="G19139.1">
    <property type="protein sequence ID" value="G19139.1:cds"/>
    <property type="gene ID" value="G19139"/>
</dbReference>
<dbReference type="GO" id="GO:0005524">
    <property type="term" value="F:ATP binding"/>
    <property type="evidence" value="ECO:0007669"/>
    <property type="project" value="InterPro"/>
</dbReference>
<proteinExistence type="predicted"/>
<dbReference type="Proteomes" id="UP000005408">
    <property type="component" value="Unassembled WGS sequence"/>
</dbReference>
<evidence type="ECO:0000313" key="2">
    <source>
        <dbReference type="EnsemblMetazoa" id="G19139.1:cds"/>
    </source>
</evidence>
<reference evidence="2" key="1">
    <citation type="submission" date="2022-08" db="UniProtKB">
        <authorList>
            <consortium name="EnsemblMetazoa"/>
        </authorList>
    </citation>
    <scope>IDENTIFICATION</scope>
    <source>
        <strain evidence="2">05x7-T-G4-1.051#20</strain>
    </source>
</reference>
<dbReference type="PANTHER" id="PTHR45728:SF3">
    <property type="entry name" value="ACETYL-COA CARBOXYLASE"/>
    <property type="match status" value="1"/>
</dbReference>
<dbReference type="GO" id="GO:0003989">
    <property type="term" value="F:acetyl-CoA carboxylase activity"/>
    <property type="evidence" value="ECO:0007669"/>
    <property type="project" value="InterPro"/>
</dbReference>
<accession>A0A8W8JHN8</accession>
<dbReference type="AlphaFoldDB" id="A0A8W8JHN8"/>
<name>A0A8W8JHN8_MAGGI</name>
<keyword evidence="3" id="KW-1185">Reference proteome</keyword>